<organism evidence="7 8">
    <name type="scientific">Penicillium angulare</name>
    <dbReference type="NCBI Taxonomy" id="116970"/>
    <lineage>
        <taxon>Eukaryota</taxon>
        <taxon>Fungi</taxon>
        <taxon>Dikarya</taxon>
        <taxon>Ascomycota</taxon>
        <taxon>Pezizomycotina</taxon>
        <taxon>Eurotiomycetes</taxon>
        <taxon>Eurotiomycetidae</taxon>
        <taxon>Eurotiales</taxon>
        <taxon>Aspergillaceae</taxon>
        <taxon>Penicillium</taxon>
    </lineage>
</organism>
<evidence type="ECO:0000256" key="4">
    <source>
        <dbReference type="ARBA" id="ARBA00023136"/>
    </source>
</evidence>
<evidence type="ECO:0000256" key="3">
    <source>
        <dbReference type="ARBA" id="ARBA00022989"/>
    </source>
</evidence>
<dbReference type="InterPro" id="IPR011701">
    <property type="entry name" value="MFS"/>
</dbReference>
<evidence type="ECO:0000256" key="1">
    <source>
        <dbReference type="ARBA" id="ARBA00004141"/>
    </source>
</evidence>
<keyword evidence="2 5" id="KW-0812">Transmembrane</keyword>
<comment type="subcellular location">
    <subcellularLocation>
        <location evidence="1">Membrane</location>
        <topology evidence="1">Multi-pass membrane protein</topology>
    </subcellularLocation>
</comment>
<gene>
    <name evidence="7" type="ORF">N7456_004110</name>
</gene>
<comment type="caution">
    <text evidence="7">The sequence shown here is derived from an EMBL/GenBank/DDBJ whole genome shotgun (WGS) entry which is preliminary data.</text>
</comment>
<dbReference type="InterPro" id="IPR005829">
    <property type="entry name" value="Sugar_transporter_CS"/>
</dbReference>
<keyword evidence="4 5" id="KW-0472">Membrane</keyword>
<reference evidence="7" key="1">
    <citation type="submission" date="2022-11" db="EMBL/GenBank/DDBJ databases">
        <authorList>
            <person name="Petersen C."/>
        </authorList>
    </citation>
    <scope>NUCLEOTIDE SEQUENCE</scope>
    <source>
        <strain evidence="7">IBT 30069</strain>
    </source>
</reference>
<dbReference type="PANTHER" id="PTHR23501:SF195">
    <property type="entry name" value="PEP5"/>
    <property type="match status" value="1"/>
</dbReference>
<proteinExistence type="predicted"/>
<accession>A0A9W9FWS3</accession>
<dbReference type="InterPro" id="IPR036259">
    <property type="entry name" value="MFS_trans_sf"/>
</dbReference>
<reference evidence="7" key="2">
    <citation type="journal article" date="2023" name="IMA Fungus">
        <title>Comparative genomic study of the Penicillium genus elucidates a diverse pangenome and 15 lateral gene transfer events.</title>
        <authorList>
            <person name="Petersen C."/>
            <person name="Sorensen T."/>
            <person name="Nielsen M.R."/>
            <person name="Sondergaard T.E."/>
            <person name="Sorensen J.L."/>
            <person name="Fitzpatrick D.A."/>
            <person name="Frisvad J.C."/>
            <person name="Nielsen K.L."/>
        </authorList>
    </citation>
    <scope>NUCLEOTIDE SEQUENCE</scope>
    <source>
        <strain evidence="7">IBT 30069</strain>
    </source>
</reference>
<dbReference type="InterPro" id="IPR020846">
    <property type="entry name" value="MFS_dom"/>
</dbReference>
<dbReference type="PROSITE" id="PS00216">
    <property type="entry name" value="SUGAR_TRANSPORT_1"/>
    <property type="match status" value="1"/>
</dbReference>
<evidence type="ECO:0000259" key="6">
    <source>
        <dbReference type="PROSITE" id="PS50850"/>
    </source>
</evidence>
<evidence type="ECO:0000313" key="8">
    <source>
        <dbReference type="Proteomes" id="UP001149165"/>
    </source>
</evidence>
<dbReference type="GO" id="GO:0022857">
    <property type="term" value="F:transmembrane transporter activity"/>
    <property type="evidence" value="ECO:0007669"/>
    <property type="project" value="InterPro"/>
</dbReference>
<feature type="transmembrane region" description="Helical" evidence="5">
    <location>
        <begin position="32"/>
        <end position="54"/>
    </location>
</feature>
<feature type="transmembrane region" description="Helical" evidence="5">
    <location>
        <begin position="231"/>
        <end position="252"/>
    </location>
</feature>
<evidence type="ECO:0000313" key="7">
    <source>
        <dbReference type="EMBL" id="KAJ5107435.1"/>
    </source>
</evidence>
<dbReference type="EMBL" id="JAPQKH010000003">
    <property type="protein sequence ID" value="KAJ5107435.1"/>
    <property type="molecule type" value="Genomic_DNA"/>
</dbReference>
<evidence type="ECO:0000256" key="5">
    <source>
        <dbReference type="SAM" id="Phobius"/>
    </source>
</evidence>
<protein>
    <recommendedName>
        <fullName evidence="6">Major facilitator superfamily (MFS) profile domain-containing protein</fullName>
    </recommendedName>
</protein>
<feature type="transmembrane region" description="Helical" evidence="5">
    <location>
        <begin position="353"/>
        <end position="372"/>
    </location>
</feature>
<dbReference type="AlphaFoldDB" id="A0A9W9FWS3"/>
<dbReference type="Proteomes" id="UP001149165">
    <property type="component" value="Unassembled WGS sequence"/>
</dbReference>
<keyword evidence="3 5" id="KW-1133">Transmembrane helix</keyword>
<feature type="transmembrane region" description="Helical" evidence="5">
    <location>
        <begin position="378"/>
        <end position="401"/>
    </location>
</feature>
<feature type="transmembrane region" description="Helical" evidence="5">
    <location>
        <begin position="103"/>
        <end position="121"/>
    </location>
</feature>
<feature type="transmembrane region" description="Helical" evidence="5">
    <location>
        <begin position="264"/>
        <end position="283"/>
    </location>
</feature>
<dbReference type="Pfam" id="PF07690">
    <property type="entry name" value="MFS_1"/>
    <property type="match status" value="1"/>
</dbReference>
<evidence type="ECO:0000256" key="2">
    <source>
        <dbReference type="ARBA" id="ARBA00022692"/>
    </source>
</evidence>
<dbReference type="Gene3D" id="1.20.1250.20">
    <property type="entry name" value="MFS general substrate transporter like domains"/>
    <property type="match status" value="1"/>
</dbReference>
<dbReference type="SUPFAM" id="SSF103473">
    <property type="entry name" value="MFS general substrate transporter"/>
    <property type="match status" value="1"/>
</dbReference>
<name>A0A9W9FWS3_9EURO</name>
<dbReference type="OrthoDB" id="2587356at2759"/>
<feature type="transmembrane region" description="Helical" evidence="5">
    <location>
        <begin position="163"/>
        <end position="185"/>
    </location>
</feature>
<feature type="transmembrane region" description="Helical" evidence="5">
    <location>
        <begin position="506"/>
        <end position="525"/>
    </location>
</feature>
<dbReference type="PANTHER" id="PTHR23501">
    <property type="entry name" value="MAJOR FACILITATOR SUPERFAMILY"/>
    <property type="match status" value="1"/>
</dbReference>
<keyword evidence="8" id="KW-1185">Reference proteome</keyword>
<dbReference type="PROSITE" id="PS50850">
    <property type="entry name" value="MFS"/>
    <property type="match status" value="1"/>
</dbReference>
<feature type="transmembrane region" description="Helical" evidence="5">
    <location>
        <begin position="191"/>
        <end position="211"/>
    </location>
</feature>
<feature type="transmembrane region" description="Helical" evidence="5">
    <location>
        <begin position="74"/>
        <end position="91"/>
    </location>
</feature>
<dbReference type="GO" id="GO:0005886">
    <property type="term" value="C:plasma membrane"/>
    <property type="evidence" value="ECO:0007669"/>
    <property type="project" value="TreeGrafter"/>
</dbReference>
<feature type="transmembrane region" description="Helical" evidence="5">
    <location>
        <begin position="325"/>
        <end position="346"/>
    </location>
</feature>
<feature type="domain" description="Major facilitator superfamily (MFS) profile" evidence="6">
    <location>
        <begin position="37"/>
        <end position="529"/>
    </location>
</feature>
<feature type="transmembrane region" description="Helical" evidence="5">
    <location>
        <begin position="290"/>
        <end position="313"/>
    </location>
</feature>
<sequence>MENSEKQNTSHIEKLTESINARTKANHYGLSLRTLVVFLAMTTATFVQVQNLVASGSLAQAISSNLGGASKQSWLSQIIAIMTCVLAPPVSQIADYWGRKGPITILTFIGGIGCLIISRATSMNMAIAGQGVTGLSYGCQPLLYAVASEVLPRRARPLAQGGLNIAIALAAIFALLVGAVLVKAYSEGFRIFWYITAGFYFLASAICFLLYKPPPGPLRSALTAKEKLRKLDWIGYVLIAVGLTLFSLSLSWSQNPYSWSNPHIIAPFTIGILSIVAFFIYEIQIKQDVAIFGIFVEGVNYFAATEYFTYQIVNLYDSRTLFAGLRFSITFFTAIVASISVSTYAVKTKKLRWPTILAYCCFVIFNSLMASLGLTSTIITWISPIFLGMGLGLCLTCLVTVGQLSPPPELIALSSGLLFSMRSVGGTIGLPIYTALFNSQINQLDKNIRSALIPLGFPERSIPEFISALSARNKTQLQSISGITTTSIETGTEIYQKTYLDAFRNVWIFAAGVSALGIIVSFFMIDPESNLDMHVDAPLEINANEQKFERSSA</sequence>